<organism evidence="1 2">
    <name type="scientific">Luteimonas yindakuii</name>
    <dbReference type="NCBI Taxonomy" id="2565782"/>
    <lineage>
        <taxon>Bacteria</taxon>
        <taxon>Pseudomonadati</taxon>
        <taxon>Pseudomonadota</taxon>
        <taxon>Gammaproteobacteria</taxon>
        <taxon>Lysobacterales</taxon>
        <taxon>Lysobacteraceae</taxon>
        <taxon>Luteimonas</taxon>
    </lineage>
</organism>
<accession>A0A4Z1RE44</accession>
<evidence type="ECO:0000313" key="2">
    <source>
        <dbReference type="Proteomes" id="UP000298681"/>
    </source>
</evidence>
<protein>
    <submittedName>
        <fullName evidence="1">Uncharacterized protein</fullName>
    </submittedName>
</protein>
<dbReference type="OrthoDB" id="5975962at2"/>
<proteinExistence type="predicted"/>
<evidence type="ECO:0000313" key="1">
    <source>
        <dbReference type="EMBL" id="TKS55098.1"/>
    </source>
</evidence>
<dbReference type="EMBL" id="SPUH01000001">
    <property type="protein sequence ID" value="TKS55098.1"/>
    <property type="molecule type" value="Genomic_DNA"/>
</dbReference>
<dbReference type="Proteomes" id="UP000298681">
    <property type="component" value="Unassembled WGS sequence"/>
</dbReference>
<comment type="caution">
    <text evidence="1">The sequence shown here is derived from an EMBL/GenBank/DDBJ whole genome shotgun (WGS) entry which is preliminary data.</text>
</comment>
<sequence length="149" mass="15907">MLLRVVVTCLACVLAAPGCQRGLDTTAQLPPPLPTTGAPAPAPLALPDDFPADLYLPPGYDLRSMMDVDGTRVVGVQVHGNMGALFADARAGMQGLGWRQTLALQRASDGAMLSFEKGPRAAVLWFRPVAPGTVQLQLQLREDMRMALR</sequence>
<gene>
    <name evidence="1" type="ORF">E4582_10215</name>
</gene>
<dbReference type="RefSeq" id="WP_134674453.1">
    <property type="nucleotide sequence ID" value="NZ_CP039383.2"/>
</dbReference>
<dbReference type="AlphaFoldDB" id="A0A4Z1RE44"/>
<keyword evidence="2" id="KW-1185">Reference proteome</keyword>
<reference evidence="1 2" key="1">
    <citation type="submission" date="2019-01" db="EMBL/GenBank/DDBJ databases">
        <authorList>
            <person name="Zhang S."/>
        </authorList>
    </citation>
    <scope>NUCLEOTIDE SEQUENCE [LARGE SCALE GENOMIC DNA]</scope>
    <source>
        <strain evidence="1 2">1626</strain>
    </source>
</reference>
<name>A0A4Z1RE44_9GAMM</name>